<accession>A0A2H0NCI3</accession>
<dbReference type="InterPro" id="IPR008255">
    <property type="entry name" value="Pyr_nucl-diS_OxRdtase_2_AS"/>
</dbReference>
<reference evidence="9 10" key="1">
    <citation type="submission" date="2017-09" db="EMBL/GenBank/DDBJ databases">
        <title>Depth-based differentiation of microbial function through sediment-hosted aquifers and enrichment of novel symbionts in the deep terrestrial subsurface.</title>
        <authorList>
            <person name="Probst A.J."/>
            <person name="Ladd B."/>
            <person name="Jarett J.K."/>
            <person name="Geller-Mcgrath D.E."/>
            <person name="Sieber C.M."/>
            <person name="Emerson J.B."/>
            <person name="Anantharaman K."/>
            <person name="Thomas B.C."/>
            <person name="Malmstrom R."/>
            <person name="Stieglmeier M."/>
            <person name="Klingl A."/>
            <person name="Woyke T."/>
            <person name="Ryan C.M."/>
            <person name="Banfield J.F."/>
        </authorList>
    </citation>
    <scope>NUCLEOTIDE SEQUENCE [LARGE SCALE GENOMIC DNA]</scope>
    <source>
        <strain evidence="9">CG11_big_fil_rev_8_21_14_0_20_36_20</strain>
    </source>
</reference>
<sequence>MKNDIYDVVIIGAGPAGLTAAIYTARRALKTLVISKDVGGQMSLTDDIENYPGFETIGGLELGQKFQQQAQKAGAEFIFEEIVKLEKQDKTFFLKTVSNKEIKSKTVILAFGLMPRDLKVPGEKELTGKGVTYCATCDGPLYRDKTVIVVGGGNAALDAAEFLSRIAQKVYLLHRRDQFRGEQVLVDQVKAAKNVEIIYNADTKEIKGQNKVEALAYITNDGQEGEVKVDGVFIEIGHVAKTDWLKELVELSERQEIKISKDCETNLPGIFAAGDISDITYKQAVISAGEGAKAALQAYRYLQGDKVLIPDWQKKK</sequence>
<comment type="subunit">
    <text evidence="6">Homodimer.</text>
</comment>
<dbReference type="InterPro" id="IPR050097">
    <property type="entry name" value="Ferredoxin-NADP_redctase_2"/>
</dbReference>
<comment type="cofactor">
    <cofactor evidence="7">
        <name>FAD</name>
        <dbReference type="ChEBI" id="CHEBI:57692"/>
    </cofactor>
    <text evidence="7">Binds 1 FAD per subunit.</text>
</comment>
<evidence type="ECO:0000256" key="7">
    <source>
        <dbReference type="RuleBase" id="RU003881"/>
    </source>
</evidence>
<evidence type="ECO:0000259" key="8">
    <source>
        <dbReference type="Pfam" id="PF07992"/>
    </source>
</evidence>
<evidence type="ECO:0000256" key="6">
    <source>
        <dbReference type="RuleBase" id="RU003880"/>
    </source>
</evidence>
<dbReference type="EC" id="1.8.1.9" evidence="6"/>
<evidence type="ECO:0000313" key="10">
    <source>
        <dbReference type="Proteomes" id="UP000230564"/>
    </source>
</evidence>
<feature type="domain" description="FAD/NAD(P)-binding" evidence="8">
    <location>
        <begin position="6"/>
        <end position="291"/>
    </location>
</feature>
<gene>
    <name evidence="9" type="primary">trxB</name>
    <name evidence="9" type="ORF">COV55_03555</name>
</gene>
<dbReference type="InterPro" id="IPR036188">
    <property type="entry name" value="FAD/NAD-bd_sf"/>
</dbReference>
<comment type="caution">
    <text evidence="9">The sequence shown here is derived from an EMBL/GenBank/DDBJ whole genome shotgun (WGS) entry which is preliminary data.</text>
</comment>
<protein>
    <recommendedName>
        <fullName evidence="6">Thioredoxin reductase</fullName>
        <ecNumber evidence="6">1.8.1.9</ecNumber>
    </recommendedName>
</protein>
<dbReference type="PRINTS" id="PR00368">
    <property type="entry name" value="FADPNR"/>
</dbReference>
<dbReference type="NCBIfam" id="TIGR01292">
    <property type="entry name" value="TRX_reduct"/>
    <property type="match status" value="1"/>
</dbReference>
<evidence type="ECO:0000313" key="9">
    <source>
        <dbReference type="EMBL" id="PIR06574.1"/>
    </source>
</evidence>
<dbReference type="Gene3D" id="3.50.50.60">
    <property type="entry name" value="FAD/NAD(P)-binding domain"/>
    <property type="match status" value="2"/>
</dbReference>
<keyword evidence="5 6" id="KW-0676">Redox-active center</keyword>
<keyword evidence="1 6" id="KW-0285">Flavoprotein</keyword>
<dbReference type="AlphaFoldDB" id="A0A2H0NCI3"/>
<dbReference type="PRINTS" id="PR00469">
    <property type="entry name" value="PNDRDTASEII"/>
</dbReference>
<dbReference type="Pfam" id="PF07992">
    <property type="entry name" value="Pyr_redox_2"/>
    <property type="match status" value="1"/>
</dbReference>
<dbReference type="Proteomes" id="UP000230564">
    <property type="component" value="Unassembled WGS sequence"/>
</dbReference>
<dbReference type="GO" id="GO:0005737">
    <property type="term" value="C:cytoplasm"/>
    <property type="evidence" value="ECO:0007669"/>
    <property type="project" value="InterPro"/>
</dbReference>
<dbReference type="GO" id="GO:0004791">
    <property type="term" value="F:thioredoxin-disulfide reductase (NADPH) activity"/>
    <property type="evidence" value="ECO:0007669"/>
    <property type="project" value="UniProtKB-UniRule"/>
</dbReference>
<proteinExistence type="inferred from homology"/>
<dbReference type="InterPro" id="IPR023753">
    <property type="entry name" value="FAD/NAD-binding_dom"/>
</dbReference>
<keyword evidence="4" id="KW-1015">Disulfide bond</keyword>
<comment type="similarity">
    <text evidence="6">Belongs to the class-II pyridine nucleotide-disulfide oxidoreductase family.</text>
</comment>
<keyword evidence="2 6" id="KW-0274">FAD</keyword>
<dbReference type="EMBL" id="PCWQ01000012">
    <property type="protein sequence ID" value="PIR06574.1"/>
    <property type="molecule type" value="Genomic_DNA"/>
</dbReference>
<comment type="catalytic activity">
    <reaction evidence="6">
        <text>[thioredoxin]-dithiol + NADP(+) = [thioredoxin]-disulfide + NADPH + H(+)</text>
        <dbReference type="Rhea" id="RHEA:20345"/>
        <dbReference type="Rhea" id="RHEA-COMP:10698"/>
        <dbReference type="Rhea" id="RHEA-COMP:10700"/>
        <dbReference type="ChEBI" id="CHEBI:15378"/>
        <dbReference type="ChEBI" id="CHEBI:29950"/>
        <dbReference type="ChEBI" id="CHEBI:50058"/>
        <dbReference type="ChEBI" id="CHEBI:57783"/>
        <dbReference type="ChEBI" id="CHEBI:58349"/>
        <dbReference type="EC" id="1.8.1.9"/>
    </reaction>
</comment>
<name>A0A2H0NCI3_9BACT</name>
<evidence type="ECO:0000256" key="1">
    <source>
        <dbReference type="ARBA" id="ARBA00022630"/>
    </source>
</evidence>
<evidence type="ECO:0000256" key="4">
    <source>
        <dbReference type="ARBA" id="ARBA00023157"/>
    </source>
</evidence>
<evidence type="ECO:0000256" key="2">
    <source>
        <dbReference type="ARBA" id="ARBA00022827"/>
    </source>
</evidence>
<dbReference type="GO" id="GO:0019430">
    <property type="term" value="P:removal of superoxide radicals"/>
    <property type="evidence" value="ECO:0007669"/>
    <property type="project" value="UniProtKB-UniRule"/>
</dbReference>
<dbReference type="InterPro" id="IPR005982">
    <property type="entry name" value="Thioredox_Rdtase"/>
</dbReference>
<dbReference type="SUPFAM" id="SSF51905">
    <property type="entry name" value="FAD/NAD(P)-binding domain"/>
    <property type="match status" value="1"/>
</dbReference>
<dbReference type="PANTHER" id="PTHR48105">
    <property type="entry name" value="THIOREDOXIN REDUCTASE 1-RELATED-RELATED"/>
    <property type="match status" value="1"/>
</dbReference>
<evidence type="ECO:0000256" key="5">
    <source>
        <dbReference type="ARBA" id="ARBA00023284"/>
    </source>
</evidence>
<evidence type="ECO:0000256" key="3">
    <source>
        <dbReference type="ARBA" id="ARBA00023002"/>
    </source>
</evidence>
<dbReference type="PROSITE" id="PS00573">
    <property type="entry name" value="PYRIDINE_REDOX_2"/>
    <property type="match status" value="1"/>
</dbReference>
<keyword evidence="7" id="KW-0521">NADP</keyword>
<organism evidence="9 10">
    <name type="scientific">Candidatus Komeilibacteria bacterium CG11_big_fil_rev_8_21_14_0_20_36_20</name>
    <dbReference type="NCBI Taxonomy" id="1974477"/>
    <lineage>
        <taxon>Bacteria</taxon>
        <taxon>Candidatus Komeiliibacteriota</taxon>
    </lineage>
</organism>
<keyword evidence="3 6" id="KW-0560">Oxidoreductase</keyword>